<dbReference type="AlphaFoldDB" id="A0A0C3DHF0"/>
<evidence type="ECO:0000256" key="1">
    <source>
        <dbReference type="SAM" id="MobiDB-lite"/>
    </source>
</evidence>
<feature type="compositionally biased region" description="Basic and acidic residues" evidence="1">
    <location>
        <begin position="204"/>
        <end position="218"/>
    </location>
</feature>
<feature type="region of interest" description="Disordered" evidence="1">
    <location>
        <begin position="1"/>
        <end position="69"/>
    </location>
</feature>
<sequence length="414" mass="46424">MQNGTTVHHTPRFVEPHSTTNNDWKVLTAQKEGTRREGDEKEAEESHHSVGSLVWSMPTPPPNPCSNDRTNEKKFRMTMSLTTTDIVPSPEWPSSSYNHRSRSRLRCIPCGRCHAVIQHDSHAPWSVVNKLVNMHWNECPGSPHVPLAHVSPPPLASLAPSSPLPTPARESGSTNRSLSKKGGGGGREFAGPTRTGSSITSAGWERKRKTEEQRKKELEEDEYAENVTATSVTCIGCRKPISLDKRSRYYPGLWIKHKNKCPDVDRLKRAARCDESEQLLEDNQSVARPPSTIASTPSVHSGTYEIMSFRGHDTDSRGRGESESHIERPDHESLEWGNGTAAVAQGSFFYVGQDTDSSFEDEEEEEDVTDSPVHVPFPALNGRFYQQCCLSEEWTYRYATQEEVLTNVYRSHSR</sequence>
<dbReference type="Proteomes" id="UP000053989">
    <property type="component" value="Unassembled WGS sequence"/>
</dbReference>
<reference evidence="3" key="2">
    <citation type="submission" date="2015-01" db="EMBL/GenBank/DDBJ databases">
        <title>Evolutionary Origins and Diversification of the Mycorrhizal Mutualists.</title>
        <authorList>
            <consortium name="DOE Joint Genome Institute"/>
            <consortium name="Mycorrhizal Genomics Consortium"/>
            <person name="Kohler A."/>
            <person name="Kuo A."/>
            <person name="Nagy L.G."/>
            <person name="Floudas D."/>
            <person name="Copeland A."/>
            <person name="Barry K.W."/>
            <person name="Cichocki N."/>
            <person name="Veneault-Fourrey C."/>
            <person name="LaButti K."/>
            <person name="Lindquist E.A."/>
            <person name="Lipzen A."/>
            <person name="Lundell T."/>
            <person name="Morin E."/>
            <person name="Murat C."/>
            <person name="Riley R."/>
            <person name="Ohm R."/>
            <person name="Sun H."/>
            <person name="Tunlid A."/>
            <person name="Henrissat B."/>
            <person name="Grigoriev I.V."/>
            <person name="Hibbett D.S."/>
            <person name="Martin F."/>
        </authorList>
    </citation>
    <scope>NUCLEOTIDE SEQUENCE [LARGE SCALE GENOMIC DNA]</scope>
    <source>
        <strain evidence="3">Foug A</strain>
    </source>
</reference>
<feature type="region of interest" description="Disordered" evidence="1">
    <location>
        <begin position="309"/>
        <end position="336"/>
    </location>
</feature>
<feature type="compositionally biased region" description="Basic and acidic residues" evidence="1">
    <location>
        <begin position="310"/>
        <end position="334"/>
    </location>
</feature>
<gene>
    <name evidence="2" type="ORF">SCLCIDRAFT_969901</name>
</gene>
<keyword evidence="3" id="KW-1185">Reference proteome</keyword>
<dbReference type="OrthoDB" id="2855464at2759"/>
<dbReference type="InParanoid" id="A0A0C3DHF0"/>
<evidence type="ECO:0000313" key="2">
    <source>
        <dbReference type="EMBL" id="KIM60095.1"/>
    </source>
</evidence>
<feature type="region of interest" description="Disordered" evidence="1">
    <location>
        <begin position="156"/>
        <end position="221"/>
    </location>
</feature>
<dbReference type="HOGENOM" id="CLU_664227_0_0_1"/>
<proteinExistence type="predicted"/>
<evidence type="ECO:0000313" key="3">
    <source>
        <dbReference type="Proteomes" id="UP000053989"/>
    </source>
</evidence>
<dbReference type="EMBL" id="KN822066">
    <property type="protein sequence ID" value="KIM60095.1"/>
    <property type="molecule type" value="Genomic_DNA"/>
</dbReference>
<reference evidence="2 3" key="1">
    <citation type="submission" date="2014-04" db="EMBL/GenBank/DDBJ databases">
        <authorList>
            <consortium name="DOE Joint Genome Institute"/>
            <person name="Kuo A."/>
            <person name="Kohler A."/>
            <person name="Nagy L.G."/>
            <person name="Floudas D."/>
            <person name="Copeland A."/>
            <person name="Barry K.W."/>
            <person name="Cichocki N."/>
            <person name="Veneault-Fourrey C."/>
            <person name="LaButti K."/>
            <person name="Lindquist E.A."/>
            <person name="Lipzen A."/>
            <person name="Lundell T."/>
            <person name="Morin E."/>
            <person name="Murat C."/>
            <person name="Sun H."/>
            <person name="Tunlid A."/>
            <person name="Henrissat B."/>
            <person name="Grigoriev I.V."/>
            <person name="Hibbett D.S."/>
            <person name="Martin F."/>
            <person name="Nordberg H.P."/>
            <person name="Cantor M.N."/>
            <person name="Hua S.X."/>
        </authorList>
    </citation>
    <scope>NUCLEOTIDE SEQUENCE [LARGE SCALE GENOMIC DNA]</scope>
    <source>
        <strain evidence="2 3">Foug A</strain>
    </source>
</reference>
<feature type="compositionally biased region" description="Basic and acidic residues" evidence="1">
    <location>
        <begin position="32"/>
        <end position="48"/>
    </location>
</feature>
<organism evidence="2 3">
    <name type="scientific">Scleroderma citrinum Foug A</name>
    <dbReference type="NCBI Taxonomy" id="1036808"/>
    <lineage>
        <taxon>Eukaryota</taxon>
        <taxon>Fungi</taxon>
        <taxon>Dikarya</taxon>
        <taxon>Basidiomycota</taxon>
        <taxon>Agaricomycotina</taxon>
        <taxon>Agaricomycetes</taxon>
        <taxon>Agaricomycetidae</taxon>
        <taxon>Boletales</taxon>
        <taxon>Sclerodermatineae</taxon>
        <taxon>Sclerodermataceae</taxon>
        <taxon>Scleroderma</taxon>
    </lineage>
</organism>
<accession>A0A0C3DHF0</accession>
<protein>
    <submittedName>
        <fullName evidence="2">Uncharacterized protein</fullName>
    </submittedName>
</protein>
<name>A0A0C3DHF0_9AGAM</name>